<dbReference type="KEGG" id="pmal:PMUG01_05013500"/>
<evidence type="ECO:0000256" key="1">
    <source>
        <dbReference type="SAM" id="Phobius"/>
    </source>
</evidence>
<dbReference type="OrthoDB" id="383226at2759"/>
<dbReference type="InterPro" id="IPR008780">
    <property type="entry name" value="Plasmodium_Vir"/>
</dbReference>
<dbReference type="Proteomes" id="UP000219813">
    <property type="component" value="Chromosome 5"/>
</dbReference>
<keyword evidence="1" id="KW-1133">Transmembrane helix</keyword>
<protein>
    <submittedName>
        <fullName evidence="2">PIR protein</fullName>
    </submittedName>
</protein>
<feature type="transmembrane region" description="Helical" evidence="1">
    <location>
        <begin position="246"/>
        <end position="265"/>
    </location>
</feature>
<proteinExistence type="predicted"/>
<organism evidence="2 3">
    <name type="scientific">Plasmodium malariae</name>
    <dbReference type="NCBI Taxonomy" id="5858"/>
    <lineage>
        <taxon>Eukaryota</taxon>
        <taxon>Sar</taxon>
        <taxon>Alveolata</taxon>
        <taxon>Apicomplexa</taxon>
        <taxon>Aconoidasida</taxon>
        <taxon>Haemosporida</taxon>
        <taxon>Plasmodiidae</taxon>
        <taxon>Plasmodium</taxon>
        <taxon>Plasmodium (Plasmodium)</taxon>
    </lineage>
</organism>
<keyword evidence="1" id="KW-0472">Membrane</keyword>
<accession>A0A1D3JL09</accession>
<evidence type="ECO:0000313" key="2">
    <source>
        <dbReference type="EMBL" id="SBT87274.1"/>
    </source>
</evidence>
<gene>
    <name evidence="2" type="primary">PmUG01_05013500</name>
    <name evidence="2" type="ORF">PMUG01_05013500</name>
</gene>
<dbReference type="RefSeq" id="XP_028860293.1">
    <property type="nucleotide sequence ID" value="XM_029003337.1"/>
</dbReference>
<dbReference type="Pfam" id="PF05795">
    <property type="entry name" value="Plasmodium_Vir"/>
    <property type="match status" value="2"/>
</dbReference>
<keyword evidence="3" id="KW-1185">Reference proteome</keyword>
<dbReference type="EMBL" id="LT594626">
    <property type="protein sequence ID" value="SBT87274.1"/>
    <property type="molecule type" value="Genomic_DNA"/>
</dbReference>
<keyword evidence="1" id="KW-0812">Transmembrane</keyword>
<reference evidence="2 3" key="1">
    <citation type="submission" date="2016-06" db="EMBL/GenBank/DDBJ databases">
        <authorList>
            <consortium name="Pathogen Informatics"/>
        </authorList>
    </citation>
    <scope>NUCLEOTIDE SEQUENCE [LARGE SCALE GENOMIC DNA]</scope>
</reference>
<evidence type="ECO:0000313" key="3">
    <source>
        <dbReference type="Proteomes" id="UP000219813"/>
    </source>
</evidence>
<name>A0A1D3JL09_PLAMA</name>
<dbReference type="GeneID" id="39867176"/>
<sequence>MSSVLQKIFIESLPSKVYYRTNFESNFDYCSPFNENNNFKEKRAGLNNYEKIKSIEDKLTKTLCHVAFTDDGVKCKEQCRFLYYWLGNELLLSNIEEKSFSEVIEILSNVSNVLYQRYKCNCTFFKGISKENFEKMKIVYDYCNDHDSIESTLKEYNNMCDSEFNTYLVKAETTYNEIYNCAKTYFASYCVQLKSYIPSCFENKLSPLTCKIMEVSPEDQGSIRYGTTNIDPEYVIKGYTFSSSQILLFFVLPFIGIFFIGIFLYKFTPIVSWINTKVLKNKSIRRNLDYMDTLELTQHTYEERKSNLGRRQLNVAYHAA</sequence>
<dbReference type="AlphaFoldDB" id="A0A1D3JL09"/>
<dbReference type="VEuPathDB" id="PlasmoDB:PmUG01_05013500"/>